<protein>
    <submittedName>
        <fullName evidence="1">DUF2971 domain-containing protein</fullName>
    </submittedName>
</protein>
<name>A0A839AI22_9HYPH</name>
<reference evidence="1 2" key="1">
    <citation type="submission" date="2020-07" db="EMBL/GenBank/DDBJ databases">
        <title>Stappia sp., F7233, whole genome shotgun sequencing project.</title>
        <authorList>
            <person name="Jiang S."/>
            <person name="Liu Z.W."/>
            <person name="Du Z.J."/>
        </authorList>
    </citation>
    <scope>NUCLEOTIDE SEQUENCE [LARGE SCALE GENOMIC DNA]</scope>
    <source>
        <strain evidence="1 2">F7233</strain>
    </source>
</reference>
<dbReference type="Pfam" id="PF11185">
    <property type="entry name" value="DUF2971"/>
    <property type="match status" value="1"/>
</dbReference>
<evidence type="ECO:0000313" key="2">
    <source>
        <dbReference type="Proteomes" id="UP000541109"/>
    </source>
</evidence>
<gene>
    <name evidence="1" type="ORF">H2509_16495</name>
</gene>
<keyword evidence="2" id="KW-1185">Reference proteome</keyword>
<dbReference type="Proteomes" id="UP000541109">
    <property type="component" value="Unassembled WGS sequence"/>
</dbReference>
<proteinExistence type="predicted"/>
<comment type="caution">
    <text evidence="1">The sequence shown here is derived from an EMBL/GenBank/DDBJ whole genome shotgun (WGS) entry which is preliminary data.</text>
</comment>
<sequence>MKSGQYLYHYCATQTAFAILQSRVFRLSALSAANDSLEGRVLGRVFAQLLTATGLPRGVVEVVSVIVDGYPESTEGFALCLSEKGDLLSQWRAYARDGTGIAIGFDPETLTRDFGPVNFGAQFFELIKVEYGEEGLRQTLAPFAEEVKGKFFKYGEFVRLNDGKTREYVLSALADRQKNLQSLFRGQREDAADLMSRLMKVLAPLHFRVYGTKPQSFHEEKEWRLLRYRHRVPLEEIDYFADSISVRPFIPCLMADPARQAIQEVILGPKHRSNINWMRAFLDSVGLSHVKVTRSKIESYR</sequence>
<evidence type="ECO:0000313" key="1">
    <source>
        <dbReference type="EMBL" id="MBA5778726.1"/>
    </source>
</evidence>
<dbReference type="AlphaFoldDB" id="A0A839AI22"/>
<organism evidence="1 2">
    <name type="scientific">Stappia albiluteola</name>
    <dbReference type="NCBI Taxonomy" id="2758565"/>
    <lineage>
        <taxon>Bacteria</taxon>
        <taxon>Pseudomonadati</taxon>
        <taxon>Pseudomonadota</taxon>
        <taxon>Alphaproteobacteria</taxon>
        <taxon>Hyphomicrobiales</taxon>
        <taxon>Stappiaceae</taxon>
        <taxon>Stappia</taxon>
    </lineage>
</organism>
<dbReference type="RefSeq" id="WP_182167322.1">
    <property type="nucleotide sequence ID" value="NZ_JACFXV010000064.1"/>
</dbReference>
<dbReference type="EMBL" id="JACFXV010000064">
    <property type="protein sequence ID" value="MBA5778726.1"/>
    <property type="molecule type" value="Genomic_DNA"/>
</dbReference>
<dbReference type="InterPro" id="IPR021352">
    <property type="entry name" value="DUF2971"/>
</dbReference>
<accession>A0A839AI22</accession>